<accession>A0A5J5B2M7</accession>
<dbReference type="Proteomes" id="UP000325577">
    <property type="component" value="Linkage Group LG16"/>
</dbReference>
<evidence type="ECO:0000313" key="1">
    <source>
        <dbReference type="EMBL" id="KAA8536496.1"/>
    </source>
</evidence>
<evidence type="ECO:0000313" key="2">
    <source>
        <dbReference type="Proteomes" id="UP000325577"/>
    </source>
</evidence>
<dbReference type="AlphaFoldDB" id="A0A5J5B2M7"/>
<name>A0A5J5B2M7_9ASTE</name>
<dbReference type="EMBL" id="CM018039">
    <property type="protein sequence ID" value="KAA8536496.1"/>
    <property type="molecule type" value="Genomic_DNA"/>
</dbReference>
<proteinExistence type="predicted"/>
<reference evidence="1 2" key="1">
    <citation type="submission" date="2019-09" db="EMBL/GenBank/DDBJ databases">
        <title>A chromosome-level genome assembly of the Chinese tupelo Nyssa sinensis.</title>
        <authorList>
            <person name="Yang X."/>
            <person name="Kang M."/>
            <person name="Yang Y."/>
            <person name="Xiong H."/>
            <person name="Wang M."/>
            <person name="Zhang Z."/>
            <person name="Wang Z."/>
            <person name="Wu H."/>
            <person name="Ma T."/>
            <person name="Liu J."/>
            <person name="Xi Z."/>
        </authorList>
    </citation>
    <scope>NUCLEOTIDE SEQUENCE [LARGE SCALE GENOMIC DNA]</scope>
    <source>
        <strain evidence="1">J267</strain>
        <tissue evidence="1">Leaf</tissue>
    </source>
</reference>
<gene>
    <name evidence="1" type="ORF">F0562_028974</name>
</gene>
<sequence length="71" mass="7850">MEASLNITARNLLSTSSISLPKTSPAASPTEVFLYKGFMNFGEKELTRRGYKSFKKVATLLAFRERCSVAS</sequence>
<keyword evidence="2" id="KW-1185">Reference proteome</keyword>
<organism evidence="1 2">
    <name type="scientific">Nyssa sinensis</name>
    <dbReference type="NCBI Taxonomy" id="561372"/>
    <lineage>
        <taxon>Eukaryota</taxon>
        <taxon>Viridiplantae</taxon>
        <taxon>Streptophyta</taxon>
        <taxon>Embryophyta</taxon>
        <taxon>Tracheophyta</taxon>
        <taxon>Spermatophyta</taxon>
        <taxon>Magnoliopsida</taxon>
        <taxon>eudicotyledons</taxon>
        <taxon>Gunneridae</taxon>
        <taxon>Pentapetalae</taxon>
        <taxon>asterids</taxon>
        <taxon>Cornales</taxon>
        <taxon>Nyssaceae</taxon>
        <taxon>Nyssa</taxon>
    </lineage>
</organism>
<protein>
    <submittedName>
        <fullName evidence="1">Uncharacterized protein</fullName>
    </submittedName>
</protein>